<organism evidence="12">
    <name type="scientific">Tunturiibacter psychrotolerans</name>
    <dbReference type="NCBI Taxonomy" id="3069686"/>
    <lineage>
        <taxon>Bacteria</taxon>
        <taxon>Pseudomonadati</taxon>
        <taxon>Acidobacteriota</taxon>
        <taxon>Terriglobia</taxon>
        <taxon>Terriglobales</taxon>
        <taxon>Acidobacteriaceae</taxon>
        <taxon>Tunturiibacter</taxon>
    </lineage>
</organism>
<dbReference type="EMBL" id="CP132942">
    <property type="protein sequence ID" value="XCB32338.1"/>
    <property type="molecule type" value="Genomic_DNA"/>
</dbReference>
<dbReference type="InterPro" id="IPR004358">
    <property type="entry name" value="Sig_transdc_His_kin-like_C"/>
</dbReference>
<evidence type="ECO:0000259" key="9">
    <source>
        <dbReference type="PROSITE" id="PS50109"/>
    </source>
</evidence>
<dbReference type="CDD" id="cd00130">
    <property type="entry name" value="PAS"/>
    <property type="match status" value="2"/>
</dbReference>
<keyword evidence="6" id="KW-0418">Kinase</keyword>
<keyword evidence="3" id="KW-0597">Phosphoprotein</keyword>
<evidence type="ECO:0000256" key="3">
    <source>
        <dbReference type="ARBA" id="ARBA00022553"/>
    </source>
</evidence>
<dbReference type="SUPFAM" id="SSF55785">
    <property type="entry name" value="PYP-like sensor domain (PAS domain)"/>
    <property type="match status" value="3"/>
</dbReference>
<dbReference type="Gene3D" id="1.10.287.130">
    <property type="match status" value="1"/>
</dbReference>
<dbReference type="NCBIfam" id="TIGR00229">
    <property type="entry name" value="sensory_box"/>
    <property type="match status" value="2"/>
</dbReference>
<dbReference type="InterPro" id="IPR036097">
    <property type="entry name" value="HisK_dim/P_sf"/>
</dbReference>
<dbReference type="Pfam" id="PF00989">
    <property type="entry name" value="PAS"/>
    <property type="match status" value="2"/>
</dbReference>
<gene>
    <name evidence="12" type="ORF">RBB77_18120</name>
</gene>
<dbReference type="PANTHER" id="PTHR43065">
    <property type="entry name" value="SENSOR HISTIDINE KINASE"/>
    <property type="match status" value="1"/>
</dbReference>
<evidence type="ECO:0000259" key="10">
    <source>
        <dbReference type="PROSITE" id="PS50112"/>
    </source>
</evidence>
<dbReference type="InterPro" id="IPR013656">
    <property type="entry name" value="PAS_4"/>
</dbReference>
<protein>
    <recommendedName>
        <fullName evidence="2">histidine kinase</fullName>
        <ecNumber evidence="2">2.7.13.3</ecNumber>
    </recommendedName>
</protein>
<feature type="domain" description="PAC" evidence="11">
    <location>
        <begin position="482"/>
        <end position="534"/>
    </location>
</feature>
<dbReference type="InterPro" id="IPR003661">
    <property type="entry name" value="HisK_dim/P_dom"/>
</dbReference>
<dbReference type="InterPro" id="IPR003594">
    <property type="entry name" value="HATPase_dom"/>
</dbReference>
<dbReference type="Gene3D" id="3.30.450.20">
    <property type="entry name" value="PAS domain"/>
    <property type="match status" value="4"/>
</dbReference>
<dbReference type="SMART" id="SM00388">
    <property type="entry name" value="HisKA"/>
    <property type="match status" value="1"/>
</dbReference>
<evidence type="ECO:0000256" key="6">
    <source>
        <dbReference type="ARBA" id="ARBA00022777"/>
    </source>
</evidence>
<dbReference type="GO" id="GO:0006355">
    <property type="term" value="P:regulation of DNA-templated transcription"/>
    <property type="evidence" value="ECO:0007669"/>
    <property type="project" value="InterPro"/>
</dbReference>
<dbReference type="InterPro" id="IPR000700">
    <property type="entry name" value="PAS-assoc_C"/>
</dbReference>
<feature type="domain" description="PAS" evidence="10">
    <location>
        <begin position="152"/>
        <end position="225"/>
    </location>
</feature>
<dbReference type="SMART" id="SM00387">
    <property type="entry name" value="HATPase_c"/>
    <property type="match status" value="1"/>
</dbReference>
<dbReference type="RefSeq" id="WP_353063180.1">
    <property type="nucleotide sequence ID" value="NZ_CP132942.1"/>
</dbReference>
<feature type="domain" description="PAC" evidence="11">
    <location>
        <begin position="359"/>
        <end position="412"/>
    </location>
</feature>
<dbReference type="Gene3D" id="3.30.565.10">
    <property type="entry name" value="Histidine kinase-like ATPase, C-terminal domain"/>
    <property type="match status" value="1"/>
</dbReference>
<evidence type="ECO:0000256" key="8">
    <source>
        <dbReference type="ARBA" id="ARBA00023012"/>
    </source>
</evidence>
<dbReference type="InterPro" id="IPR000014">
    <property type="entry name" value="PAS"/>
</dbReference>
<dbReference type="Pfam" id="PF02518">
    <property type="entry name" value="HATPase_c"/>
    <property type="match status" value="1"/>
</dbReference>
<dbReference type="SUPFAM" id="SSF47384">
    <property type="entry name" value="Homodimeric domain of signal transducing histidine kinase"/>
    <property type="match status" value="1"/>
</dbReference>
<dbReference type="PROSITE" id="PS50109">
    <property type="entry name" value="HIS_KIN"/>
    <property type="match status" value="1"/>
</dbReference>
<evidence type="ECO:0000256" key="2">
    <source>
        <dbReference type="ARBA" id="ARBA00012438"/>
    </source>
</evidence>
<evidence type="ECO:0000256" key="1">
    <source>
        <dbReference type="ARBA" id="ARBA00000085"/>
    </source>
</evidence>
<feature type="domain" description="PAC" evidence="11">
    <location>
        <begin position="230"/>
        <end position="282"/>
    </location>
</feature>
<dbReference type="InterPro" id="IPR036890">
    <property type="entry name" value="HATPase_C_sf"/>
</dbReference>
<dbReference type="AlphaFoldDB" id="A0AAU7ZM94"/>
<dbReference type="EC" id="2.7.13.3" evidence="2"/>
<feature type="domain" description="Histidine kinase" evidence="9">
    <location>
        <begin position="547"/>
        <end position="758"/>
    </location>
</feature>
<dbReference type="PROSITE" id="PS50112">
    <property type="entry name" value="PAS"/>
    <property type="match status" value="2"/>
</dbReference>
<evidence type="ECO:0000313" key="12">
    <source>
        <dbReference type="EMBL" id="XCB32338.1"/>
    </source>
</evidence>
<keyword evidence="4" id="KW-0808">Transferase</keyword>
<evidence type="ECO:0000259" key="11">
    <source>
        <dbReference type="PROSITE" id="PS50113"/>
    </source>
</evidence>
<dbReference type="PROSITE" id="PS50113">
    <property type="entry name" value="PAC"/>
    <property type="match status" value="3"/>
</dbReference>
<comment type="catalytic activity">
    <reaction evidence="1">
        <text>ATP + protein L-histidine = ADP + protein N-phospho-L-histidine.</text>
        <dbReference type="EC" id="2.7.13.3"/>
    </reaction>
</comment>
<evidence type="ECO:0000256" key="4">
    <source>
        <dbReference type="ARBA" id="ARBA00022679"/>
    </source>
</evidence>
<evidence type="ECO:0000256" key="5">
    <source>
        <dbReference type="ARBA" id="ARBA00022741"/>
    </source>
</evidence>
<name>A0AAU7ZM94_9BACT</name>
<keyword evidence="7" id="KW-0067">ATP-binding</keyword>
<dbReference type="CDD" id="cd00082">
    <property type="entry name" value="HisKA"/>
    <property type="match status" value="1"/>
</dbReference>
<dbReference type="InterPro" id="IPR035965">
    <property type="entry name" value="PAS-like_dom_sf"/>
</dbReference>
<keyword evidence="5" id="KW-0547">Nucleotide-binding</keyword>
<dbReference type="GO" id="GO:0000155">
    <property type="term" value="F:phosphorelay sensor kinase activity"/>
    <property type="evidence" value="ECO:0007669"/>
    <property type="project" value="InterPro"/>
</dbReference>
<reference evidence="12" key="1">
    <citation type="submission" date="2023-08" db="EMBL/GenBank/DDBJ databases">
        <authorList>
            <person name="Messyasz A."/>
            <person name="Mannisto M.K."/>
            <person name="Kerkhof L.J."/>
            <person name="Haggblom M."/>
        </authorList>
    </citation>
    <scope>NUCLEOTIDE SEQUENCE</scope>
    <source>
        <strain evidence="12">X5P6</strain>
    </source>
</reference>
<keyword evidence="8" id="KW-0902">Two-component regulatory system</keyword>
<dbReference type="SUPFAM" id="SSF55874">
    <property type="entry name" value="ATPase domain of HSP90 chaperone/DNA topoisomerase II/histidine kinase"/>
    <property type="match status" value="1"/>
</dbReference>
<sequence length="766" mass="84228">MADLVRDYDWSSTPLGPIETWSKELLTIVNLTLASSSPARTMWGPQLILIYNDAYRPIPGPRHPFALGKSAREVYSESWHVVGPLLEQALATGKTVFHEKLLVPLPTENGVRDAYLNYSFNPIFENEAIAGLFGSLHDVTGEVVALRKLAESEARASRILQSIGDAVIVTDEHACITDMNHVAESLTGWTLKDARGELLSAVFRIVDEKLREPVESPADKVRRLGTIVGLANHTILIRKDGTETAIDDSGAPIWDDEGKLTGIILVFRDITERKLAERAMLRERTRAFEALQQAPVFFALLQGPDHVFTMVNPSYLRLVNNRDVLNKPVRVALPEAAGQGYIDILDKVLQGEPFVGNGIRFQVEAAQGLPSDERYLDFVYQPLREVDGSVSGIIVVGNDVTDRQTAEEAMQRLAAIVDSSDDVILSKDLNGIITSWNGAASRLFGYTADEMVGQSILKLIPDDLRAEEKRIIETIRAGQRVEHFETVRLTKDGRLIEVSVTVSPIRGDRGLVIGASKILRDISDRKRIERSLMQAEKIAATGRMAATIAHEINNPLEAVMNLLYLLRSKITDEDGLNYLSTAEDELGRVSHIAKQTLGYYREHTAATLASLSEIAQHAVIIYEPRCSAAGINFSTSLQSSRKAILRRGEMMQVISNLIANSIYATPSGGHLSVSVEDIEEPASGTLLTISDDGEGIAPRDLPRVFEAFFTTRSTVGTGIGLFVAKQFIEGHGGQISITSQRDVESHGTTVRVFVPLHTLYDVPRNA</sequence>
<evidence type="ECO:0000256" key="7">
    <source>
        <dbReference type="ARBA" id="ARBA00022840"/>
    </source>
</evidence>
<dbReference type="InterPro" id="IPR013767">
    <property type="entry name" value="PAS_fold"/>
</dbReference>
<accession>A0AAU7ZM94</accession>
<dbReference type="InterPro" id="IPR005467">
    <property type="entry name" value="His_kinase_dom"/>
</dbReference>
<feature type="domain" description="PAS" evidence="10">
    <location>
        <begin position="409"/>
        <end position="478"/>
    </location>
</feature>
<dbReference type="SMART" id="SM00086">
    <property type="entry name" value="PAC"/>
    <property type="match status" value="3"/>
</dbReference>
<dbReference type="Pfam" id="PF00512">
    <property type="entry name" value="HisKA"/>
    <property type="match status" value="1"/>
</dbReference>
<dbReference type="Pfam" id="PF08448">
    <property type="entry name" value="PAS_4"/>
    <property type="match status" value="1"/>
</dbReference>
<dbReference type="SMART" id="SM00091">
    <property type="entry name" value="PAS"/>
    <property type="match status" value="3"/>
</dbReference>
<proteinExistence type="predicted"/>
<reference evidence="12" key="2">
    <citation type="journal article" date="2024" name="Environ. Microbiol.">
        <title>Genome analysis and description of Tunturibacter gen. nov. expands the diversity of Terriglobia in tundra soils.</title>
        <authorList>
            <person name="Messyasz A."/>
            <person name="Mannisto M.K."/>
            <person name="Kerkhof L.J."/>
            <person name="Haggblom M.M."/>
        </authorList>
    </citation>
    <scope>NUCLEOTIDE SEQUENCE</scope>
    <source>
        <strain evidence="12">X5P6</strain>
    </source>
</reference>
<dbReference type="InterPro" id="IPR001610">
    <property type="entry name" value="PAC"/>
</dbReference>
<dbReference type="GO" id="GO:0005524">
    <property type="term" value="F:ATP binding"/>
    <property type="evidence" value="ECO:0007669"/>
    <property type="project" value="UniProtKB-KW"/>
</dbReference>
<dbReference type="KEGG" id="tpsc:RBB77_18120"/>
<dbReference type="PANTHER" id="PTHR43065:SF10">
    <property type="entry name" value="PEROXIDE STRESS-ACTIVATED HISTIDINE KINASE MAK3"/>
    <property type="match status" value="1"/>
</dbReference>
<dbReference type="PRINTS" id="PR00344">
    <property type="entry name" value="BCTRLSENSOR"/>
</dbReference>